<feature type="domain" description="TonB-dependent receptor-like beta-barrel" evidence="10">
    <location>
        <begin position="246"/>
        <end position="657"/>
    </location>
</feature>
<keyword evidence="3 8" id="KW-1134">Transmembrane beta strand</keyword>
<proteinExistence type="inferred from homology"/>
<dbReference type="GO" id="GO:0044718">
    <property type="term" value="P:siderophore transmembrane transport"/>
    <property type="evidence" value="ECO:0007669"/>
    <property type="project" value="TreeGrafter"/>
</dbReference>
<evidence type="ECO:0000256" key="1">
    <source>
        <dbReference type="ARBA" id="ARBA00004571"/>
    </source>
</evidence>
<evidence type="ECO:0000256" key="5">
    <source>
        <dbReference type="ARBA" id="ARBA00023077"/>
    </source>
</evidence>
<dbReference type="Gene3D" id="2.40.170.20">
    <property type="entry name" value="TonB-dependent receptor, beta-barrel domain"/>
    <property type="match status" value="1"/>
</dbReference>
<dbReference type="InterPro" id="IPR036942">
    <property type="entry name" value="Beta-barrel_TonB_sf"/>
</dbReference>
<dbReference type="Pfam" id="PF00593">
    <property type="entry name" value="TonB_dep_Rec_b-barrel"/>
    <property type="match status" value="1"/>
</dbReference>
<dbReference type="InterPro" id="IPR037066">
    <property type="entry name" value="Plug_dom_sf"/>
</dbReference>
<dbReference type="GO" id="GO:0009279">
    <property type="term" value="C:cell outer membrane"/>
    <property type="evidence" value="ECO:0007669"/>
    <property type="project" value="UniProtKB-SubCell"/>
</dbReference>
<evidence type="ECO:0000256" key="2">
    <source>
        <dbReference type="ARBA" id="ARBA00022448"/>
    </source>
</evidence>
<dbReference type="InterPro" id="IPR000531">
    <property type="entry name" value="Beta-barrel_TonB"/>
</dbReference>
<keyword evidence="4 8" id="KW-0812">Transmembrane</keyword>
<evidence type="ECO:0000256" key="9">
    <source>
        <dbReference type="RuleBase" id="RU003357"/>
    </source>
</evidence>
<accession>A0A327KEZ7</accession>
<evidence type="ECO:0000259" key="11">
    <source>
        <dbReference type="Pfam" id="PF07715"/>
    </source>
</evidence>
<comment type="similarity">
    <text evidence="8 9">Belongs to the TonB-dependent receptor family.</text>
</comment>
<evidence type="ECO:0000313" key="12">
    <source>
        <dbReference type="EMBL" id="RAI35912.1"/>
    </source>
</evidence>
<dbReference type="Gene3D" id="2.170.130.10">
    <property type="entry name" value="TonB-dependent receptor, plug domain"/>
    <property type="match status" value="1"/>
</dbReference>
<keyword evidence="5 9" id="KW-0798">TonB box</keyword>
<name>A0A327KEZ7_9BRAD</name>
<evidence type="ECO:0000256" key="4">
    <source>
        <dbReference type="ARBA" id="ARBA00022692"/>
    </source>
</evidence>
<dbReference type="Proteomes" id="UP000248863">
    <property type="component" value="Unassembled WGS sequence"/>
</dbReference>
<feature type="domain" description="TonB-dependent receptor plug" evidence="11">
    <location>
        <begin position="65"/>
        <end position="173"/>
    </location>
</feature>
<dbReference type="AlphaFoldDB" id="A0A327KEZ7"/>
<evidence type="ECO:0000256" key="7">
    <source>
        <dbReference type="ARBA" id="ARBA00023237"/>
    </source>
</evidence>
<evidence type="ECO:0000313" key="13">
    <source>
        <dbReference type="Proteomes" id="UP000248863"/>
    </source>
</evidence>
<evidence type="ECO:0000256" key="8">
    <source>
        <dbReference type="PROSITE-ProRule" id="PRU01360"/>
    </source>
</evidence>
<organism evidence="12 13">
    <name type="scientific">Rhodoplanes elegans</name>
    <dbReference type="NCBI Taxonomy" id="29408"/>
    <lineage>
        <taxon>Bacteria</taxon>
        <taxon>Pseudomonadati</taxon>
        <taxon>Pseudomonadota</taxon>
        <taxon>Alphaproteobacteria</taxon>
        <taxon>Hyphomicrobiales</taxon>
        <taxon>Nitrobacteraceae</taxon>
        <taxon>Rhodoplanes</taxon>
    </lineage>
</organism>
<evidence type="ECO:0000256" key="3">
    <source>
        <dbReference type="ARBA" id="ARBA00022452"/>
    </source>
</evidence>
<keyword evidence="13" id="KW-1185">Reference proteome</keyword>
<keyword evidence="2 8" id="KW-0813">Transport</keyword>
<keyword evidence="12" id="KW-0675">Receptor</keyword>
<dbReference type="PANTHER" id="PTHR30069:SF36">
    <property type="entry name" value="BLL6948 PROTEIN"/>
    <property type="match status" value="1"/>
</dbReference>
<evidence type="ECO:0000256" key="6">
    <source>
        <dbReference type="ARBA" id="ARBA00023136"/>
    </source>
</evidence>
<sequence>MSSPRRATARAMAPSIRLAPLLLVTVAAIDGAGIDGATAQSVTLPALEVTDAAAPPRPAAPVAAASAVTITGEEMRDVPAARVGEMLEVVPGLVVTQHSGEGKANQYFLRGFNLDHGTDLAIWVDGMPVNMRTHGHGQGYADINFMIPELVQALNVRKGPYYADEGDFSSAGAVHIDYLRGVPKNYVEGTIGMFGYGRNVAVLSTRTDTGATLIAAGEGVVYDGPWDVPDKVRKLNGVVRYVEGTADDGFSLTGMAYRNRWTSTDQVAQRAIDQGLISRWGSLDPTDGGEASRYSLSGRWAHASEHGTTRVDAFAINSSLTLYNNFTYFLDDPVNGDQFSQTDKRTVLGVNASHTFAYTVADRPMETRVGVQTRFDDITIGLTKTAQRQWLSTTRADGVKEGSVGVWADHTIRWTDWLRTTVGVRRDWYRGSVSSDTVENSGDAAAAITSPKAGLVLGPWYKTELFLNGGYGFHSNDIRGATITVDPADKTTPLATVPLLVRTKGAEVGLRNRSIDGLTSSVAVFVLDQASELLFVGDAGTTEASRPSRRVGIEWTNDYKVNRWLTLDLDLAYTRAHFTDYDPAGAFIPGAPAWVGSFTMTAGTETGWFGSLKARYFGPRPLVEDDSVRSLSSFVVNARLGYRFDDGLKIQLDAYNLFDTKTNQIEYAYESRLAGETSAVFDRHVHAVEPLAVRLSLAKSW</sequence>
<dbReference type="InterPro" id="IPR012910">
    <property type="entry name" value="Plug_dom"/>
</dbReference>
<gene>
    <name evidence="12" type="ORF">CH338_18440</name>
</gene>
<keyword evidence="7 8" id="KW-0998">Cell outer membrane</keyword>
<dbReference type="OrthoDB" id="99480at2"/>
<dbReference type="SUPFAM" id="SSF56935">
    <property type="entry name" value="Porins"/>
    <property type="match status" value="1"/>
</dbReference>
<dbReference type="EMBL" id="NPEU01000240">
    <property type="protein sequence ID" value="RAI35912.1"/>
    <property type="molecule type" value="Genomic_DNA"/>
</dbReference>
<dbReference type="Pfam" id="PF07715">
    <property type="entry name" value="Plug"/>
    <property type="match status" value="1"/>
</dbReference>
<comment type="subcellular location">
    <subcellularLocation>
        <location evidence="1 8">Cell outer membrane</location>
        <topology evidence="1 8">Multi-pass membrane protein</topology>
    </subcellularLocation>
</comment>
<dbReference type="PROSITE" id="PS52016">
    <property type="entry name" value="TONB_DEPENDENT_REC_3"/>
    <property type="match status" value="1"/>
</dbReference>
<dbReference type="PANTHER" id="PTHR30069">
    <property type="entry name" value="TONB-DEPENDENT OUTER MEMBRANE RECEPTOR"/>
    <property type="match status" value="1"/>
</dbReference>
<comment type="caution">
    <text evidence="12">The sequence shown here is derived from an EMBL/GenBank/DDBJ whole genome shotgun (WGS) entry which is preliminary data.</text>
</comment>
<dbReference type="InterPro" id="IPR039426">
    <property type="entry name" value="TonB-dep_rcpt-like"/>
</dbReference>
<evidence type="ECO:0000259" key="10">
    <source>
        <dbReference type="Pfam" id="PF00593"/>
    </source>
</evidence>
<protein>
    <submittedName>
        <fullName evidence="12">TonB-dependent receptor</fullName>
    </submittedName>
</protein>
<dbReference type="GO" id="GO:0015344">
    <property type="term" value="F:siderophore uptake transmembrane transporter activity"/>
    <property type="evidence" value="ECO:0007669"/>
    <property type="project" value="TreeGrafter"/>
</dbReference>
<reference evidence="12 13" key="1">
    <citation type="submission" date="2017-07" db="EMBL/GenBank/DDBJ databases">
        <title>Draft Genome Sequences of Select Purple Nonsulfur Bacteria.</title>
        <authorList>
            <person name="Lasarre B."/>
            <person name="Mckinlay J.B."/>
        </authorList>
    </citation>
    <scope>NUCLEOTIDE SEQUENCE [LARGE SCALE GENOMIC DNA]</scope>
    <source>
        <strain evidence="12 13">DSM 11907</strain>
    </source>
</reference>
<keyword evidence="6 8" id="KW-0472">Membrane</keyword>